<proteinExistence type="predicted"/>
<reference evidence="2" key="1">
    <citation type="journal article" date="2005" name="PLoS Biol.">
        <title>The genomes of Oryza sativa: a history of duplications.</title>
        <authorList>
            <person name="Yu J."/>
            <person name="Wang J."/>
            <person name="Lin W."/>
            <person name="Li S."/>
            <person name="Li H."/>
            <person name="Zhou J."/>
            <person name="Ni P."/>
            <person name="Dong W."/>
            <person name="Hu S."/>
            <person name="Zeng C."/>
            <person name="Zhang J."/>
            <person name="Zhang Y."/>
            <person name="Li R."/>
            <person name="Xu Z."/>
            <person name="Li S."/>
            <person name="Li X."/>
            <person name="Zheng H."/>
            <person name="Cong L."/>
            <person name="Lin L."/>
            <person name="Yin J."/>
            <person name="Geng J."/>
            <person name="Li G."/>
            <person name="Shi J."/>
            <person name="Liu J."/>
            <person name="Lv H."/>
            <person name="Li J."/>
            <person name="Wang J."/>
            <person name="Deng Y."/>
            <person name="Ran L."/>
            <person name="Shi X."/>
            <person name="Wang X."/>
            <person name="Wu Q."/>
            <person name="Li C."/>
            <person name="Ren X."/>
            <person name="Wang J."/>
            <person name="Wang X."/>
            <person name="Li D."/>
            <person name="Liu D."/>
            <person name="Zhang X."/>
            <person name="Ji Z."/>
            <person name="Zhao W."/>
            <person name="Sun Y."/>
            <person name="Zhang Z."/>
            <person name="Bao J."/>
            <person name="Han Y."/>
            <person name="Dong L."/>
            <person name="Ji J."/>
            <person name="Chen P."/>
            <person name="Wu S."/>
            <person name="Liu J."/>
            <person name="Xiao Y."/>
            <person name="Bu D."/>
            <person name="Tan J."/>
            <person name="Yang L."/>
            <person name="Ye C."/>
            <person name="Zhang J."/>
            <person name="Xu J."/>
            <person name="Zhou Y."/>
            <person name="Yu Y."/>
            <person name="Zhang B."/>
            <person name="Zhuang S."/>
            <person name="Wei H."/>
            <person name="Liu B."/>
            <person name="Lei M."/>
            <person name="Yu H."/>
            <person name="Li Y."/>
            <person name="Xu H."/>
            <person name="Wei S."/>
            <person name="He X."/>
            <person name="Fang L."/>
            <person name="Zhang Z."/>
            <person name="Zhang Y."/>
            <person name="Huang X."/>
            <person name="Su Z."/>
            <person name="Tong W."/>
            <person name="Li J."/>
            <person name="Tong Z."/>
            <person name="Li S."/>
            <person name="Ye J."/>
            <person name="Wang L."/>
            <person name="Fang L."/>
            <person name="Lei T."/>
            <person name="Chen C."/>
            <person name="Chen H."/>
            <person name="Xu Z."/>
            <person name="Li H."/>
            <person name="Huang H."/>
            <person name="Zhang F."/>
            <person name="Xu H."/>
            <person name="Li N."/>
            <person name="Zhao C."/>
            <person name="Li S."/>
            <person name="Dong L."/>
            <person name="Huang Y."/>
            <person name="Li L."/>
            <person name="Xi Y."/>
            <person name="Qi Q."/>
            <person name="Li W."/>
            <person name="Zhang B."/>
            <person name="Hu W."/>
            <person name="Zhang Y."/>
            <person name="Tian X."/>
            <person name="Jiao Y."/>
            <person name="Liang X."/>
            <person name="Jin J."/>
            <person name="Gao L."/>
            <person name="Zheng W."/>
            <person name="Hao B."/>
            <person name="Liu S."/>
            <person name="Wang W."/>
            <person name="Yuan L."/>
            <person name="Cao M."/>
            <person name="McDermott J."/>
            <person name="Samudrala R."/>
            <person name="Wang J."/>
            <person name="Wong G.K."/>
            <person name="Yang H."/>
        </authorList>
    </citation>
    <scope>NUCLEOTIDE SEQUENCE [LARGE SCALE GENOMIC DNA]</scope>
</reference>
<protein>
    <submittedName>
        <fullName evidence="2">Uncharacterized protein</fullName>
    </submittedName>
</protein>
<evidence type="ECO:0000256" key="1">
    <source>
        <dbReference type="SAM" id="MobiDB-lite"/>
    </source>
</evidence>
<dbReference type="AlphaFoldDB" id="B9FEF1"/>
<dbReference type="Proteomes" id="UP000007752">
    <property type="component" value="Chromosome 4"/>
</dbReference>
<name>B9FEF1_ORYSJ</name>
<organism evidence="2">
    <name type="scientific">Oryza sativa subsp. japonica</name>
    <name type="common">Rice</name>
    <dbReference type="NCBI Taxonomy" id="39947"/>
    <lineage>
        <taxon>Eukaryota</taxon>
        <taxon>Viridiplantae</taxon>
        <taxon>Streptophyta</taxon>
        <taxon>Embryophyta</taxon>
        <taxon>Tracheophyta</taxon>
        <taxon>Spermatophyta</taxon>
        <taxon>Magnoliopsida</taxon>
        <taxon>Liliopsida</taxon>
        <taxon>Poales</taxon>
        <taxon>Poaceae</taxon>
        <taxon>BOP clade</taxon>
        <taxon>Oryzoideae</taxon>
        <taxon>Oryzeae</taxon>
        <taxon>Oryzinae</taxon>
        <taxon>Oryza</taxon>
        <taxon>Oryza sativa</taxon>
    </lineage>
</organism>
<dbReference type="EMBL" id="CM000141">
    <property type="protein sequence ID" value="EEE60734.1"/>
    <property type="molecule type" value="Genomic_DNA"/>
</dbReference>
<reference evidence="2" key="2">
    <citation type="submission" date="2008-12" db="EMBL/GenBank/DDBJ databases">
        <title>Improved gene annotation of the rice (Oryza sativa) genomes.</title>
        <authorList>
            <person name="Wang J."/>
            <person name="Li R."/>
            <person name="Fan W."/>
            <person name="Huang Q."/>
            <person name="Zhang J."/>
            <person name="Zhou Y."/>
            <person name="Hu Y."/>
            <person name="Zi S."/>
            <person name="Li J."/>
            <person name="Ni P."/>
            <person name="Zheng H."/>
            <person name="Zhang Y."/>
            <person name="Zhao M."/>
            <person name="Hao Q."/>
            <person name="McDermott J."/>
            <person name="Samudrala R."/>
            <person name="Kristiansen K."/>
            <person name="Wong G.K.-S."/>
        </authorList>
    </citation>
    <scope>NUCLEOTIDE SEQUENCE</scope>
</reference>
<sequence>MTTTMMATPMDLPLAWPGRVDPPLAGLGEGRGAGGDEEERRRLTSSLSLRRTDDDGDDGAACGIREHLLAMRKQKCNLAEIIASCSDAKDRAGMALVALFKMCHLERNRAYRLLHLDQYHRYEAGVEARDPYVRI</sequence>
<accession>B9FEF1</accession>
<feature type="region of interest" description="Disordered" evidence="1">
    <location>
        <begin position="23"/>
        <end position="57"/>
    </location>
</feature>
<gene>
    <name evidence="2" type="ORF">OsJ_14256</name>
</gene>
<evidence type="ECO:0000313" key="2">
    <source>
        <dbReference type="EMBL" id="EEE60734.1"/>
    </source>
</evidence>